<dbReference type="AlphaFoldDB" id="A0A2P5CD46"/>
<name>A0A2P5CD46_TREOI</name>
<accession>A0A2P5CD46</accession>
<comment type="caution">
    <text evidence="1">The sequence shown here is derived from an EMBL/GenBank/DDBJ whole genome shotgun (WGS) entry which is preliminary data.</text>
</comment>
<keyword evidence="2" id="KW-1185">Reference proteome</keyword>
<dbReference type="Proteomes" id="UP000237000">
    <property type="component" value="Unassembled WGS sequence"/>
</dbReference>
<reference evidence="2" key="1">
    <citation type="submission" date="2016-06" db="EMBL/GenBank/DDBJ databases">
        <title>Parallel loss of symbiosis genes in relatives of nitrogen-fixing non-legume Parasponia.</title>
        <authorList>
            <person name="Van Velzen R."/>
            <person name="Holmer R."/>
            <person name="Bu F."/>
            <person name="Rutten L."/>
            <person name="Van Zeijl A."/>
            <person name="Liu W."/>
            <person name="Santuari L."/>
            <person name="Cao Q."/>
            <person name="Sharma T."/>
            <person name="Shen D."/>
            <person name="Roswanjaya Y."/>
            <person name="Wardhani T."/>
            <person name="Kalhor M.S."/>
            <person name="Jansen J."/>
            <person name="Van den Hoogen J."/>
            <person name="Gungor B."/>
            <person name="Hartog M."/>
            <person name="Hontelez J."/>
            <person name="Verver J."/>
            <person name="Yang W.-C."/>
            <person name="Schijlen E."/>
            <person name="Repin R."/>
            <person name="Schilthuizen M."/>
            <person name="Schranz E."/>
            <person name="Heidstra R."/>
            <person name="Miyata K."/>
            <person name="Fedorova E."/>
            <person name="Kohlen W."/>
            <person name="Bisseling T."/>
            <person name="Smit S."/>
            <person name="Geurts R."/>
        </authorList>
    </citation>
    <scope>NUCLEOTIDE SEQUENCE [LARGE SCALE GENOMIC DNA]</scope>
    <source>
        <strain evidence="2">cv. RG33-2</strain>
    </source>
</reference>
<sequence length="73" mass="8314">MRKVVVVSYGADYRATRDSCHSPQDWKKVFLKVPMMPSVTVNALKLSSQRCFITTRGEMWLNAALSSLSFRLC</sequence>
<organism evidence="1 2">
    <name type="scientific">Trema orientale</name>
    <name type="common">Charcoal tree</name>
    <name type="synonym">Celtis orientalis</name>
    <dbReference type="NCBI Taxonomy" id="63057"/>
    <lineage>
        <taxon>Eukaryota</taxon>
        <taxon>Viridiplantae</taxon>
        <taxon>Streptophyta</taxon>
        <taxon>Embryophyta</taxon>
        <taxon>Tracheophyta</taxon>
        <taxon>Spermatophyta</taxon>
        <taxon>Magnoliopsida</taxon>
        <taxon>eudicotyledons</taxon>
        <taxon>Gunneridae</taxon>
        <taxon>Pentapetalae</taxon>
        <taxon>rosids</taxon>
        <taxon>fabids</taxon>
        <taxon>Rosales</taxon>
        <taxon>Cannabaceae</taxon>
        <taxon>Trema</taxon>
    </lineage>
</organism>
<protein>
    <submittedName>
        <fullName evidence="1">Uncharacterized protein</fullName>
    </submittedName>
</protein>
<evidence type="ECO:0000313" key="1">
    <source>
        <dbReference type="EMBL" id="PON58925.1"/>
    </source>
</evidence>
<gene>
    <name evidence="1" type="ORF">TorRG33x02_289600</name>
</gene>
<proteinExistence type="predicted"/>
<evidence type="ECO:0000313" key="2">
    <source>
        <dbReference type="Proteomes" id="UP000237000"/>
    </source>
</evidence>
<dbReference type="InParanoid" id="A0A2P5CD46"/>
<dbReference type="EMBL" id="JXTC01000380">
    <property type="protein sequence ID" value="PON58925.1"/>
    <property type="molecule type" value="Genomic_DNA"/>
</dbReference>